<reference evidence="10 11" key="1">
    <citation type="submission" date="2020-07" db="EMBL/GenBank/DDBJ databases">
        <title>Sequencing the genomes of 1000 actinobacteria strains.</title>
        <authorList>
            <person name="Klenk H.-P."/>
        </authorList>
    </citation>
    <scope>NUCLEOTIDE SEQUENCE [LARGE SCALE GENOMIC DNA]</scope>
    <source>
        <strain evidence="10 11">DSM 22083</strain>
    </source>
</reference>
<feature type="transmembrane region" description="Helical" evidence="9">
    <location>
        <begin position="43"/>
        <end position="62"/>
    </location>
</feature>
<organism evidence="10 11">
    <name type="scientific">Microlunatus parietis</name>
    <dbReference type="NCBI Taxonomy" id="682979"/>
    <lineage>
        <taxon>Bacteria</taxon>
        <taxon>Bacillati</taxon>
        <taxon>Actinomycetota</taxon>
        <taxon>Actinomycetes</taxon>
        <taxon>Propionibacteriales</taxon>
        <taxon>Propionibacteriaceae</taxon>
        <taxon>Microlunatus</taxon>
    </lineage>
</organism>
<feature type="transmembrane region" description="Helical" evidence="9">
    <location>
        <begin position="154"/>
        <end position="184"/>
    </location>
</feature>
<feature type="transmembrane region" description="Helical" evidence="9">
    <location>
        <begin position="416"/>
        <end position="436"/>
    </location>
</feature>
<feature type="transmembrane region" description="Helical" evidence="9">
    <location>
        <begin position="302"/>
        <end position="322"/>
    </location>
</feature>
<comment type="subcellular location">
    <subcellularLocation>
        <location evidence="1">Cell membrane</location>
        <topology evidence="1">Multi-pass membrane protein</topology>
    </subcellularLocation>
</comment>
<dbReference type="Pfam" id="PF09594">
    <property type="entry name" value="GT87"/>
    <property type="match status" value="1"/>
</dbReference>
<keyword evidence="5 9" id="KW-1133">Transmembrane helix</keyword>
<dbReference type="AlphaFoldDB" id="A0A7Y9I495"/>
<feature type="transmembrane region" description="Helical" evidence="9">
    <location>
        <begin position="238"/>
        <end position="264"/>
    </location>
</feature>
<evidence type="ECO:0000256" key="2">
    <source>
        <dbReference type="ARBA" id="ARBA00022475"/>
    </source>
</evidence>
<comment type="caution">
    <text evidence="10">The sequence shown here is derived from an EMBL/GenBank/DDBJ whole genome shotgun (WGS) entry which is preliminary data.</text>
</comment>
<evidence type="ECO:0000313" key="11">
    <source>
        <dbReference type="Proteomes" id="UP000569914"/>
    </source>
</evidence>
<evidence type="ECO:0000256" key="1">
    <source>
        <dbReference type="ARBA" id="ARBA00004651"/>
    </source>
</evidence>
<dbReference type="RefSeq" id="WP_179749142.1">
    <property type="nucleotide sequence ID" value="NZ_JACCBU010000001.1"/>
</dbReference>
<evidence type="ECO:0000256" key="5">
    <source>
        <dbReference type="ARBA" id="ARBA00022989"/>
    </source>
</evidence>
<gene>
    <name evidence="10" type="ORF">BKA15_001324</name>
</gene>
<protein>
    <submittedName>
        <fullName evidence="10">Alpha-1,2-mannosyltransferase</fullName>
        <ecNumber evidence="10">2.4.1.-</ecNumber>
    </submittedName>
</protein>
<feature type="transmembrane region" description="Helical" evidence="9">
    <location>
        <begin position="204"/>
        <end position="226"/>
    </location>
</feature>
<keyword evidence="2" id="KW-1003">Cell membrane</keyword>
<keyword evidence="11" id="KW-1185">Reference proteome</keyword>
<evidence type="ECO:0000256" key="8">
    <source>
        <dbReference type="SAM" id="MobiDB-lite"/>
    </source>
</evidence>
<feature type="compositionally biased region" description="Low complexity" evidence="8">
    <location>
        <begin position="1"/>
        <end position="18"/>
    </location>
</feature>
<keyword evidence="6 9" id="KW-0472">Membrane</keyword>
<dbReference type="EMBL" id="JACCBU010000001">
    <property type="protein sequence ID" value="NYE69995.1"/>
    <property type="molecule type" value="Genomic_DNA"/>
</dbReference>
<dbReference type="InterPro" id="IPR018584">
    <property type="entry name" value="GT87"/>
</dbReference>
<evidence type="ECO:0000256" key="9">
    <source>
        <dbReference type="SAM" id="Phobius"/>
    </source>
</evidence>
<evidence type="ECO:0000256" key="6">
    <source>
        <dbReference type="ARBA" id="ARBA00023136"/>
    </source>
</evidence>
<dbReference type="Proteomes" id="UP000569914">
    <property type="component" value="Unassembled WGS sequence"/>
</dbReference>
<keyword evidence="10" id="KW-0328">Glycosyltransferase</keyword>
<dbReference type="GO" id="GO:0016758">
    <property type="term" value="F:hexosyltransferase activity"/>
    <property type="evidence" value="ECO:0007669"/>
    <property type="project" value="InterPro"/>
</dbReference>
<name>A0A7Y9I495_9ACTN</name>
<evidence type="ECO:0000256" key="4">
    <source>
        <dbReference type="ARBA" id="ARBA00022692"/>
    </source>
</evidence>
<feature type="transmembrane region" description="Helical" evidence="9">
    <location>
        <begin position="329"/>
        <end position="345"/>
    </location>
</feature>
<keyword evidence="3 10" id="KW-0808">Transferase</keyword>
<dbReference type="GO" id="GO:0005886">
    <property type="term" value="C:plasma membrane"/>
    <property type="evidence" value="ECO:0007669"/>
    <property type="project" value="UniProtKB-SubCell"/>
</dbReference>
<accession>A0A7Y9I495</accession>
<evidence type="ECO:0000313" key="10">
    <source>
        <dbReference type="EMBL" id="NYE69995.1"/>
    </source>
</evidence>
<keyword evidence="4 9" id="KW-0812">Transmembrane</keyword>
<dbReference type="EC" id="2.4.1.-" evidence="10"/>
<comment type="similarity">
    <text evidence="7">Belongs to the glycosyltransferase 87 family.</text>
</comment>
<feature type="transmembrane region" description="Helical" evidence="9">
    <location>
        <begin position="378"/>
        <end position="396"/>
    </location>
</feature>
<evidence type="ECO:0000256" key="3">
    <source>
        <dbReference type="ARBA" id="ARBA00022679"/>
    </source>
</evidence>
<proteinExistence type="inferred from homology"/>
<feature type="transmembrane region" description="Helical" evidence="9">
    <location>
        <begin position="110"/>
        <end position="142"/>
    </location>
</feature>
<feature type="transmembrane region" description="Helical" evidence="9">
    <location>
        <begin position="351"/>
        <end position="366"/>
    </location>
</feature>
<sequence>MGPSTRRSATPASSATSSGRRRGRWANPFTDPEPGPPLTPRRLLAGFLISLPAILIGLYVGSTTFRGGTLFPWDPVMVDLEVYRLAGRTVLEGGDPYHLPGSLPFLYPPIAALLAVPLALLPLALVEVVWTIGGVLAVLAVLHRFGLSGARLSLVGAATIFVTEPVNQTLSFGQVGIFLVALVVLDLVPGPRILPGRRLLPPGVLTGLAAAVKLTPAIFWLMLLGAGRRGLDPERRAGLVSIASAAALTLAAAAIVPATSLGFWGRLARGDTGLGNSFVYFTNQSVMADAVRVLGIGRGSQLLALAACAVVALLGAWVGLLWHRRGMTGFAVSLCGLAGLLASPVSWSHHFVWVVPIALCLAGPLLPRQVGRVRGLPLWFQVLGWVFVGWVVIAPYKQLPGGADVELTWSPVQNLIASTTALLGLVILITAAFLILRPGERRPSAG</sequence>
<evidence type="ECO:0000256" key="7">
    <source>
        <dbReference type="ARBA" id="ARBA00024033"/>
    </source>
</evidence>
<feature type="region of interest" description="Disordered" evidence="8">
    <location>
        <begin position="1"/>
        <end position="37"/>
    </location>
</feature>